<dbReference type="InterPro" id="IPR011990">
    <property type="entry name" value="TPR-like_helical_dom_sf"/>
</dbReference>
<dbReference type="Pfam" id="PF00069">
    <property type="entry name" value="Pkinase"/>
    <property type="match status" value="1"/>
</dbReference>
<dbReference type="Pfam" id="PF16919">
    <property type="entry name" value="PknG_rubred"/>
    <property type="match status" value="1"/>
</dbReference>
<reference evidence="10 11" key="1">
    <citation type="submission" date="2023-05" db="EMBL/GenBank/DDBJ databases">
        <title>Streptantibioticus silvisoli sp. nov., acidotolerant actinomycetes 1 from pine litter.</title>
        <authorList>
            <person name="Swiecimska M."/>
            <person name="Golinska P."/>
            <person name="Sangal V."/>
            <person name="Wachnowicz B."/>
            <person name="Goodfellow M."/>
        </authorList>
    </citation>
    <scope>NUCLEOTIDE SEQUENCE [LARGE SCALE GENOMIC DNA]</scope>
    <source>
        <strain evidence="10 11">SL54</strain>
    </source>
</reference>
<dbReference type="Gene3D" id="3.30.200.20">
    <property type="entry name" value="Phosphorylase Kinase, domain 1"/>
    <property type="match status" value="1"/>
</dbReference>
<comment type="caution">
    <text evidence="10">The sequence shown here is derived from an EMBL/GenBank/DDBJ whole genome shotgun (WGS) entry which is preliminary data.</text>
</comment>
<dbReference type="Proteomes" id="UP001156398">
    <property type="component" value="Unassembled WGS sequence"/>
</dbReference>
<gene>
    <name evidence="10" type="ORF">POF43_011715</name>
</gene>
<dbReference type="Gene3D" id="1.10.510.10">
    <property type="entry name" value="Transferase(Phosphotransferase) domain 1"/>
    <property type="match status" value="1"/>
</dbReference>
<evidence type="ECO:0000259" key="9">
    <source>
        <dbReference type="PROSITE" id="PS50011"/>
    </source>
</evidence>
<evidence type="ECO:0000256" key="2">
    <source>
        <dbReference type="ARBA" id="ARBA00022527"/>
    </source>
</evidence>
<keyword evidence="3" id="KW-0808">Transferase</keyword>
<keyword evidence="4" id="KW-0547">Nucleotide-binding</keyword>
<dbReference type="EC" id="2.7.11.1" evidence="1"/>
<dbReference type="PANTHER" id="PTHR24363">
    <property type="entry name" value="SERINE/THREONINE PROTEIN KINASE"/>
    <property type="match status" value="1"/>
</dbReference>
<accession>A0ABT6VY02</accession>
<organism evidence="10 11">
    <name type="scientific">Streptantibioticus silvisoli</name>
    <dbReference type="NCBI Taxonomy" id="2705255"/>
    <lineage>
        <taxon>Bacteria</taxon>
        <taxon>Bacillati</taxon>
        <taxon>Actinomycetota</taxon>
        <taxon>Actinomycetes</taxon>
        <taxon>Kitasatosporales</taxon>
        <taxon>Streptomycetaceae</taxon>
        <taxon>Streptantibioticus</taxon>
    </lineage>
</organism>
<dbReference type="InterPro" id="IPR011009">
    <property type="entry name" value="Kinase-like_dom_sf"/>
</dbReference>
<evidence type="ECO:0000256" key="5">
    <source>
        <dbReference type="ARBA" id="ARBA00022777"/>
    </source>
</evidence>
<dbReference type="InterPro" id="IPR031634">
    <property type="entry name" value="PknG_rubred"/>
</dbReference>
<evidence type="ECO:0000256" key="8">
    <source>
        <dbReference type="ARBA" id="ARBA00048679"/>
    </source>
</evidence>
<evidence type="ECO:0000256" key="1">
    <source>
        <dbReference type="ARBA" id="ARBA00012513"/>
    </source>
</evidence>
<keyword evidence="6" id="KW-0067">ATP-binding</keyword>
<comment type="catalytic activity">
    <reaction evidence="8">
        <text>L-seryl-[protein] + ATP = O-phospho-L-seryl-[protein] + ADP + H(+)</text>
        <dbReference type="Rhea" id="RHEA:17989"/>
        <dbReference type="Rhea" id="RHEA-COMP:9863"/>
        <dbReference type="Rhea" id="RHEA-COMP:11604"/>
        <dbReference type="ChEBI" id="CHEBI:15378"/>
        <dbReference type="ChEBI" id="CHEBI:29999"/>
        <dbReference type="ChEBI" id="CHEBI:30616"/>
        <dbReference type="ChEBI" id="CHEBI:83421"/>
        <dbReference type="ChEBI" id="CHEBI:456216"/>
        <dbReference type="EC" id="2.7.11.1"/>
    </reaction>
</comment>
<feature type="domain" description="Protein kinase" evidence="9">
    <location>
        <begin position="197"/>
        <end position="447"/>
    </location>
</feature>
<dbReference type="Pfam" id="PF16918">
    <property type="entry name" value="PknG_TPR"/>
    <property type="match status" value="1"/>
</dbReference>
<name>A0ABT6VY02_9ACTN</name>
<dbReference type="EMBL" id="JAAGKO020000013">
    <property type="protein sequence ID" value="MDI5963368.1"/>
    <property type="molecule type" value="Genomic_DNA"/>
</dbReference>
<evidence type="ECO:0000256" key="6">
    <source>
        <dbReference type="ARBA" id="ARBA00022840"/>
    </source>
</evidence>
<keyword evidence="2" id="KW-0723">Serine/threonine-protein kinase</keyword>
<dbReference type="SUPFAM" id="SSF56112">
    <property type="entry name" value="Protein kinase-like (PK-like)"/>
    <property type="match status" value="1"/>
</dbReference>
<keyword evidence="11" id="KW-1185">Reference proteome</keyword>
<evidence type="ECO:0000256" key="3">
    <source>
        <dbReference type="ARBA" id="ARBA00022679"/>
    </source>
</evidence>
<evidence type="ECO:0000256" key="4">
    <source>
        <dbReference type="ARBA" id="ARBA00022741"/>
    </source>
</evidence>
<dbReference type="RefSeq" id="WP_271322168.1">
    <property type="nucleotide sequence ID" value="NZ_JAAGKO020000013.1"/>
</dbReference>
<proteinExistence type="predicted"/>
<evidence type="ECO:0000313" key="10">
    <source>
        <dbReference type="EMBL" id="MDI5963368.1"/>
    </source>
</evidence>
<dbReference type="PANTHER" id="PTHR24363:SF0">
    <property type="entry name" value="SERINE_THREONINE KINASE LIKE DOMAIN CONTAINING 1"/>
    <property type="match status" value="1"/>
</dbReference>
<comment type="catalytic activity">
    <reaction evidence="7">
        <text>L-threonyl-[protein] + ATP = O-phospho-L-threonyl-[protein] + ADP + H(+)</text>
        <dbReference type="Rhea" id="RHEA:46608"/>
        <dbReference type="Rhea" id="RHEA-COMP:11060"/>
        <dbReference type="Rhea" id="RHEA-COMP:11605"/>
        <dbReference type="ChEBI" id="CHEBI:15378"/>
        <dbReference type="ChEBI" id="CHEBI:30013"/>
        <dbReference type="ChEBI" id="CHEBI:30616"/>
        <dbReference type="ChEBI" id="CHEBI:61977"/>
        <dbReference type="ChEBI" id="CHEBI:456216"/>
        <dbReference type="EC" id="2.7.11.1"/>
    </reaction>
</comment>
<dbReference type="InterPro" id="IPR031636">
    <property type="entry name" value="PknG_TPR"/>
</dbReference>
<dbReference type="PROSITE" id="PS50011">
    <property type="entry name" value="PROTEIN_KINASE_DOM"/>
    <property type="match status" value="1"/>
</dbReference>
<dbReference type="InterPro" id="IPR000719">
    <property type="entry name" value="Prot_kinase_dom"/>
</dbReference>
<dbReference type="Gene3D" id="1.25.40.10">
    <property type="entry name" value="Tetratricopeptide repeat domain"/>
    <property type="match status" value="1"/>
</dbReference>
<keyword evidence="5" id="KW-0418">Kinase</keyword>
<dbReference type="CDD" id="cd14014">
    <property type="entry name" value="STKc_PknB_like"/>
    <property type="match status" value="1"/>
</dbReference>
<evidence type="ECO:0000313" key="11">
    <source>
        <dbReference type="Proteomes" id="UP001156398"/>
    </source>
</evidence>
<sequence>MTACVRSNCPGGVLDEDGMCTTCLRAPESARPLVPHDSGRRCPRGDCADGTLDETGMCDRCQREEPAAGWVPKGHIPRRPAEPPVWWVADSRLVDGTGAGEPLTTPVSSVRDTLDRSKLGLGLVDIPAPPSVSPQARLLADSEIVERERRCPNPGCREPLWDEATGSEPKKGRCAHCSTDFSFRPVLGHHEELGPQYVIEGCIGYGGQGRVYLARDLNLDDEWVAVKGVRGDRDERAMNTLATEKHALIRVRHPDIVDIRNFVARRREGDDDGLDVFIVLEFIAGVSLEEKKQVFPPGEAISYVLAALPALGYLHDSGLVYGDFKPANVMHVGDRVKLIDMGAVRRIGSRVRDELWTTEGFSAPEALDGRPSAATDVYTVGRTLAVLTADFDPKDPRTRHRLPEPGDVPAFAAHESFYRFLLKATAEAPRHRFTSAAQMAEQLSGVLREVVALEEGRDDAGPGSVPSQLFTYERAATGTGTLEEVRTSGVGQVLPLPHPDPDDPAAVSLSALREIAPREAVRDLGALPRSPEVAFRLVVAHLDDSDPGSAREVLDTVAQRDWRYAWYSGLVELAQGAARAAWQRFAAIRDALPGELAPKFALAVCAEAMQEFELARHYYRTVWRTDKAYVSAAFGLARTYLPERDEDPRHRRIEVLETVPREHHRHVEAAQEALWLRLGSPRLDAAGLREAARRLERLSPEPHTSEYLPLRTEVLEAARRLLAEDPRAFGTEDILQVAVDDTAFCEELTRVYLERRRSEPNRRARVALVRKAHATRPWTRW</sequence>
<evidence type="ECO:0000256" key="7">
    <source>
        <dbReference type="ARBA" id="ARBA00047899"/>
    </source>
</evidence>
<protein>
    <recommendedName>
        <fullName evidence="1">non-specific serine/threonine protein kinase</fullName>
        <ecNumber evidence="1">2.7.11.1</ecNumber>
    </recommendedName>
</protein>